<organism evidence="1 2">
    <name type="scientific">Citrobacter koseri</name>
    <name type="common">Citrobacter diversus</name>
    <dbReference type="NCBI Taxonomy" id="545"/>
    <lineage>
        <taxon>Bacteria</taxon>
        <taxon>Pseudomonadati</taxon>
        <taxon>Pseudomonadota</taxon>
        <taxon>Gammaproteobacteria</taxon>
        <taxon>Enterobacterales</taxon>
        <taxon>Enterobacteriaceae</taxon>
        <taxon>Citrobacter</taxon>
    </lineage>
</organism>
<proteinExistence type="predicted"/>
<reference evidence="1 2" key="1">
    <citation type="submission" date="2018-12" db="EMBL/GenBank/DDBJ databases">
        <authorList>
            <consortium name="Pathogen Informatics"/>
        </authorList>
    </citation>
    <scope>NUCLEOTIDE SEQUENCE [LARGE SCALE GENOMIC DNA]</scope>
    <source>
        <strain evidence="1 2">NCTC11075</strain>
    </source>
</reference>
<evidence type="ECO:0000313" key="2">
    <source>
        <dbReference type="Proteomes" id="UP000270272"/>
    </source>
</evidence>
<dbReference type="EMBL" id="LR134204">
    <property type="protein sequence ID" value="VEB84347.1"/>
    <property type="molecule type" value="Genomic_DNA"/>
</dbReference>
<sequence length="33" mass="3712">MKGLVRYSVLWLCILGTSAVCAQETPPRQAWSF</sequence>
<name>A0A3S4IB97_CITKO</name>
<dbReference type="Proteomes" id="UP000270272">
    <property type="component" value="Chromosome"/>
</dbReference>
<evidence type="ECO:0000313" key="1">
    <source>
        <dbReference type="EMBL" id="VEB84347.1"/>
    </source>
</evidence>
<gene>
    <name evidence="1" type="ORF">NCTC11075_00398</name>
</gene>
<dbReference type="AlphaFoldDB" id="A0A3S4IB97"/>
<protein>
    <submittedName>
        <fullName evidence="1">Uncharacterized protein</fullName>
    </submittedName>
</protein>
<accession>A0A3S4IB97</accession>